<dbReference type="PANTHER" id="PTHR43798:SF33">
    <property type="entry name" value="HYDROLASE, PUTATIVE (AFU_ORTHOLOGUE AFUA_2G14860)-RELATED"/>
    <property type="match status" value="1"/>
</dbReference>
<dbReference type="PANTHER" id="PTHR43798">
    <property type="entry name" value="MONOACYLGLYCEROL LIPASE"/>
    <property type="match status" value="1"/>
</dbReference>
<accession>A0A6J4QM03</accession>
<evidence type="ECO:0000259" key="2">
    <source>
        <dbReference type="Pfam" id="PF00561"/>
    </source>
</evidence>
<dbReference type="InterPro" id="IPR029058">
    <property type="entry name" value="AB_hydrolase_fold"/>
</dbReference>
<dbReference type="InterPro" id="IPR000073">
    <property type="entry name" value="AB_hydrolase_1"/>
</dbReference>
<feature type="compositionally biased region" description="Basic and acidic residues" evidence="1">
    <location>
        <begin position="382"/>
        <end position="391"/>
    </location>
</feature>
<feature type="region of interest" description="Disordered" evidence="1">
    <location>
        <begin position="327"/>
        <end position="481"/>
    </location>
</feature>
<dbReference type="EMBL" id="CADCVE010000015">
    <property type="protein sequence ID" value="CAA9443720.1"/>
    <property type="molecule type" value="Genomic_DNA"/>
</dbReference>
<dbReference type="PRINTS" id="PR00111">
    <property type="entry name" value="ABHYDROLASE"/>
</dbReference>
<feature type="compositionally biased region" description="Basic and acidic residues" evidence="1">
    <location>
        <begin position="413"/>
        <end position="424"/>
    </location>
</feature>
<reference evidence="3" key="1">
    <citation type="submission" date="2020-02" db="EMBL/GenBank/DDBJ databases">
        <authorList>
            <person name="Meier V. D."/>
        </authorList>
    </citation>
    <scope>NUCLEOTIDE SEQUENCE</scope>
    <source>
        <strain evidence="3">AVDCRST_MAG28</strain>
    </source>
</reference>
<proteinExistence type="predicted"/>
<organism evidence="3">
    <name type="scientific">uncultured Rubrobacteraceae bacterium</name>
    <dbReference type="NCBI Taxonomy" id="349277"/>
    <lineage>
        <taxon>Bacteria</taxon>
        <taxon>Bacillati</taxon>
        <taxon>Actinomycetota</taxon>
        <taxon>Rubrobacteria</taxon>
        <taxon>Rubrobacterales</taxon>
        <taxon>Rubrobacteraceae</taxon>
        <taxon>environmental samples</taxon>
    </lineage>
</organism>
<dbReference type="AlphaFoldDB" id="A0A6J4QM03"/>
<dbReference type="InterPro" id="IPR000639">
    <property type="entry name" value="Epox_hydrolase-like"/>
</dbReference>
<gene>
    <name evidence="3" type="ORF">AVDCRST_MAG28-766</name>
</gene>
<dbReference type="Gene3D" id="3.40.50.1820">
    <property type="entry name" value="alpha/beta hydrolase"/>
    <property type="match status" value="1"/>
</dbReference>
<protein>
    <submittedName>
        <fullName evidence="3">Uncharacterized protein Rv2715/MT2788</fullName>
    </submittedName>
</protein>
<dbReference type="GO" id="GO:0016020">
    <property type="term" value="C:membrane"/>
    <property type="evidence" value="ECO:0007669"/>
    <property type="project" value="TreeGrafter"/>
</dbReference>
<dbReference type="GO" id="GO:0003824">
    <property type="term" value="F:catalytic activity"/>
    <property type="evidence" value="ECO:0007669"/>
    <property type="project" value="InterPro"/>
</dbReference>
<dbReference type="InterPro" id="IPR050266">
    <property type="entry name" value="AB_hydrolase_sf"/>
</dbReference>
<feature type="domain" description="AB hydrolase-1" evidence="2">
    <location>
        <begin position="54"/>
        <end position="166"/>
    </location>
</feature>
<name>A0A6J4QM03_9ACTN</name>
<evidence type="ECO:0000256" key="1">
    <source>
        <dbReference type="SAM" id="MobiDB-lite"/>
    </source>
</evidence>
<sequence>MGTILIVILLLVVILLVASVVLGRSTQEVQSARDTEYLELEGSWIRYRVSGGGPPVVLVHGWLSSGRIWEPLAERLAQRFTVYALDLSGFGESDKPISGYGIRYGSRLLYAFCAHFGLTRAAVVGHDIGGAMAMKLAADHQDMVGRIVLVATPADEGQVDLPTLLWLTTLPIIGPIFYALGRAVTPLRRLWMRPFVLDSEDLSEEVVDDAGRSTPAAVKTTLEVMRREVARGRLLRQAGIVKVPVLAIAGEDDQIVDPQAADDWVRAVSAEVVFLDGCGHLPMLERTSEFNARVLAFLTGDARYLDTIAAPPRETTEDDEAVAYEETFEGPPPSVRARQKNHQEPEALEPEPPNPESVSPEPDEPDSLKPPNIVRKQHGRYSPRDADRDPRDEDAEDRDDASSDPLEGNGADRGVRDHGRRGAGEDAGGPLSELPGHLFEWPEWKEPRSWDRSRETEQQRPREERDDDARSEGPEEKPPRP</sequence>
<feature type="compositionally biased region" description="Basic and acidic residues" evidence="1">
    <location>
        <begin position="440"/>
        <end position="481"/>
    </location>
</feature>
<dbReference type="SUPFAM" id="SSF53474">
    <property type="entry name" value="alpha/beta-Hydrolases"/>
    <property type="match status" value="1"/>
</dbReference>
<dbReference type="PRINTS" id="PR00412">
    <property type="entry name" value="EPOXHYDRLASE"/>
</dbReference>
<evidence type="ECO:0000313" key="3">
    <source>
        <dbReference type="EMBL" id="CAA9443720.1"/>
    </source>
</evidence>
<dbReference type="Pfam" id="PF00561">
    <property type="entry name" value="Abhydrolase_1"/>
    <property type="match status" value="1"/>
</dbReference>